<feature type="transmembrane region" description="Helical" evidence="3">
    <location>
        <begin position="116"/>
        <end position="138"/>
    </location>
</feature>
<accession>A0A9P4SDE3</accession>
<evidence type="ECO:0000313" key="6">
    <source>
        <dbReference type="Proteomes" id="UP000799429"/>
    </source>
</evidence>
<proteinExistence type="predicted"/>
<evidence type="ECO:0000259" key="4">
    <source>
        <dbReference type="PROSITE" id="PS50850"/>
    </source>
</evidence>
<keyword evidence="3" id="KW-1133">Transmembrane helix</keyword>
<dbReference type="PANTHER" id="PTHR23520:SF5">
    <property type="entry name" value="TRANSPORTER, PUTATIVE (AFU_ORTHOLOGUE AFUA_3G04000)-RELATED"/>
    <property type="match status" value="1"/>
</dbReference>
<feature type="domain" description="Major facilitator superfamily (MFS) profile" evidence="4">
    <location>
        <begin position="26"/>
        <end position="460"/>
    </location>
</feature>
<feature type="transmembrane region" description="Helical" evidence="3">
    <location>
        <begin position="91"/>
        <end position="110"/>
    </location>
</feature>
<gene>
    <name evidence="5" type="ORF">M501DRAFT_716452</name>
</gene>
<evidence type="ECO:0000256" key="1">
    <source>
        <dbReference type="ARBA" id="ARBA00004141"/>
    </source>
</evidence>
<feature type="transmembrane region" description="Helical" evidence="3">
    <location>
        <begin position="63"/>
        <end position="84"/>
    </location>
</feature>
<feature type="transmembrane region" description="Helical" evidence="3">
    <location>
        <begin position="433"/>
        <end position="457"/>
    </location>
</feature>
<dbReference type="PANTHER" id="PTHR23520">
    <property type="entry name" value="TRANSPORTER, PUTATIVE (AFU_ORTHOLOGUE AFUA_3G04000)-RELATED"/>
    <property type="match status" value="1"/>
</dbReference>
<feature type="transmembrane region" description="Helical" evidence="3">
    <location>
        <begin position="159"/>
        <end position="178"/>
    </location>
</feature>
<keyword evidence="3" id="KW-0812">Transmembrane</keyword>
<feature type="transmembrane region" description="Helical" evidence="3">
    <location>
        <begin position="38"/>
        <end position="57"/>
    </location>
</feature>
<dbReference type="EMBL" id="MU006093">
    <property type="protein sequence ID" value="KAF2840527.1"/>
    <property type="molecule type" value="Genomic_DNA"/>
</dbReference>
<feature type="region of interest" description="Disordered" evidence="2">
    <location>
        <begin position="464"/>
        <end position="489"/>
    </location>
</feature>
<sequence length="489" mass="52508">MATIKSVLSVVSNTLGISAASNASRDVWIIIISRSLRGFAFGLVGLILALYLASLGFSDTRIGLFMTLTLLGDAILSLALTQVADKVGRRIMLLFGACGMMLAGTVFVIFSNYWIMLLVAIVGVISVGGNEIGPFRAIEESIIAQLTDDEIQRSYLYQWYNVFMNLAAAAGLAVSGWLTSFLREKPAWKESDAYRVIFYVYSAIGLAKALFAISLSRKCELELERNETSVHTHLPLDLEHEPLLPHNHTPVPPNIPPEQTNSVSPKTASLFTISPTSRLTLLKLALLFALDSFASGMAPWPLLNYWLVTKFPLRESALGTLMSCTTLLSTLFALFSGALTHHLGPIPAMVLPHAPAALFLVLLPFPQTIGWTVVLLVLRAALNAMDQSPRSAFVASLLGRQERTAGGGVLMVAKTLAQAAGPVITGGLAQGKMWWIAFVVAGALKGLYDLGLLVLFGGFKWGKSTGKGDDGEDVDGSEAGEEPSPESGR</sequence>
<dbReference type="GO" id="GO:0000329">
    <property type="term" value="C:fungal-type vacuole membrane"/>
    <property type="evidence" value="ECO:0007669"/>
    <property type="project" value="TreeGrafter"/>
</dbReference>
<dbReference type="SUPFAM" id="SSF103473">
    <property type="entry name" value="MFS general substrate transporter"/>
    <property type="match status" value="1"/>
</dbReference>
<evidence type="ECO:0000256" key="3">
    <source>
        <dbReference type="SAM" id="Phobius"/>
    </source>
</evidence>
<evidence type="ECO:0000313" key="5">
    <source>
        <dbReference type="EMBL" id="KAF2840527.1"/>
    </source>
</evidence>
<dbReference type="OrthoDB" id="10027823at2759"/>
<feature type="transmembrane region" description="Helical" evidence="3">
    <location>
        <begin position="356"/>
        <end position="382"/>
    </location>
</feature>
<reference evidence="5" key="1">
    <citation type="journal article" date="2020" name="Stud. Mycol.">
        <title>101 Dothideomycetes genomes: a test case for predicting lifestyles and emergence of pathogens.</title>
        <authorList>
            <person name="Haridas S."/>
            <person name="Albert R."/>
            <person name="Binder M."/>
            <person name="Bloem J."/>
            <person name="Labutti K."/>
            <person name="Salamov A."/>
            <person name="Andreopoulos B."/>
            <person name="Baker S."/>
            <person name="Barry K."/>
            <person name="Bills G."/>
            <person name="Bluhm B."/>
            <person name="Cannon C."/>
            <person name="Castanera R."/>
            <person name="Culley D."/>
            <person name="Daum C."/>
            <person name="Ezra D."/>
            <person name="Gonzalez J."/>
            <person name="Henrissat B."/>
            <person name="Kuo A."/>
            <person name="Liang C."/>
            <person name="Lipzen A."/>
            <person name="Lutzoni F."/>
            <person name="Magnuson J."/>
            <person name="Mondo S."/>
            <person name="Nolan M."/>
            <person name="Ohm R."/>
            <person name="Pangilinan J."/>
            <person name="Park H.-J."/>
            <person name="Ramirez L."/>
            <person name="Alfaro M."/>
            <person name="Sun H."/>
            <person name="Tritt A."/>
            <person name="Yoshinaga Y."/>
            <person name="Zwiers L.-H."/>
            <person name="Turgeon B."/>
            <person name="Goodwin S."/>
            <person name="Spatafora J."/>
            <person name="Crous P."/>
            <person name="Grigoriev I."/>
        </authorList>
    </citation>
    <scope>NUCLEOTIDE SEQUENCE</scope>
    <source>
        <strain evidence="5">CBS 101060</strain>
    </source>
</reference>
<comment type="subcellular location">
    <subcellularLocation>
        <location evidence="1">Membrane</location>
        <topology evidence="1">Multi-pass membrane protein</topology>
    </subcellularLocation>
</comment>
<organism evidence="5 6">
    <name type="scientific">Patellaria atrata CBS 101060</name>
    <dbReference type="NCBI Taxonomy" id="1346257"/>
    <lineage>
        <taxon>Eukaryota</taxon>
        <taxon>Fungi</taxon>
        <taxon>Dikarya</taxon>
        <taxon>Ascomycota</taxon>
        <taxon>Pezizomycotina</taxon>
        <taxon>Dothideomycetes</taxon>
        <taxon>Dothideomycetes incertae sedis</taxon>
        <taxon>Patellariales</taxon>
        <taxon>Patellariaceae</taxon>
        <taxon>Patellaria</taxon>
    </lineage>
</organism>
<comment type="caution">
    <text evidence="5">The sequence shown here is derived from an EMBL/GenBank/DDBJ whole genome shotgun (WGS) entry which is preliminary data.</text>
</comment>
<name>A0A9P4SDE3_9PEZI</name>
<dbReference type="InterPro" id="IPR020846">
    <property type="entry name" value="MFS_dom"/>
</dbReference>
<dbReference type="InterPro" id="IPR011701">
    <property type="entry name" value="MFS"/>
</dbReference>
<protein>
    <submittedName>
        <fullName evidence="5">MFS general substrate transporter</fullName>
    </submittedName>
</protein>
<dbReference type="GO" id="GO:0022857">
    <property type="term" value="F:transmembrane transporter activity"/>
    <property type="evidence" value="ECO:0007669"/>
    <property type="project" value="InterPro"/>
</dbReference>
<feature type="transmembrane region" description="Helical" evidence="3">
    <location>
        <begin position="320"/>
        <end position="344"/>
    </location>
</feature>
<feature type="transmembrane region" description="Helical" evidence="3">
    <location>
        <begin position="198"/>
        <end position="215"/>
    </location>
</feature>
<dbReference type="Pfam" id="PF07690">
    <property type="entry name" value="MFS_1"/>
    <property type="match status" value="2"/>
</dbReference>
<dbReference type="PROSITE" id="PS50850">
    <property type="entry name" value="MFS"/>
    <property type="match status" value="1"/>
</dbReference>
<evidence type="ECO:0000256" key="2">
    <source>
        <dbReference type="SAM" id="MobiDB-lite"/>
    </source>
</evidence>
<dbReference type="Proteomes" id="UP000799429">
    <property type="component" value="Unassembled WGS sequence"/>
</dbReference>
<keyword evidence="6" id="KW-1185">Reference proteome</keyword>
<feature type="compositionally biased region" description="Acidic residues" evidence="2">
    <location>
        <begin position="470"/>
        <end position="489"/>
    </location>
</feature>
<dbReference type="Gene3D" id="1.20.1250.20">
    <property type="entry name" value="MFS general substrate transporter like domains"/>
    <property type="match status" value="2"/>
</dbReference>
<dbReference type="InterPro" id="IPR036259">
    <property type="entry name" value="MFS_trans_sf"/>
</dbReference>
<dbReference type="AlphaFoldDB" id="A0A9P4SDE3"/>
<keyword evidence="3" id="KW-0472">Membrane</keyword>